<protein>
    <submittedName>
        <fullName evidence="3">Uncharacterized protein</fullName>
    </submittedName>
</protein>
<dbReference type="EMBL" id="NKCK01000038">
    <property type="protein sequence ID" value="RSM07773.1"/>
    <property type="molecule type" value="Genomic_DNA"/>
</dbReference>
<gene>
    <name evidence="3" type="ORF">CEP52_005034</name>
</gene>
<name>A0A428U0F7_9HYPO</name>
<comment type="caution">
    <text evidence="3">The sequence shown here is derived from an EMBL/GenBank/DDBJ whole genome shotgun (WGS) entry which is preliminary data.</text>
</comment>
<evidence type="ECO:0000313" key="3">
    <source>
        <dbReference type="EMBL" id="RSM07773.1"/>
    </source>
</evidence>
<evidence type="ECO:0000313" key="4">
    <source>
        <dbReference type="Proteomes" id="UP000287144"/>
    </source>
</evidence>
<sequence length="124" mass="12661">MSSAQGAAASVDCPLLLLLLLSPLLQFDLGLEDPEYGICQTRRGAITMIHWSICLPQNAAASIALPAAAIIIAAFAATETHCSISSAHEVAASAASPAAAAARPGPEGPGRNNPRPYGPFDRAI</sequence>
<organism evidence="3 4">
    <name type="scientific">Fusarium oligoseptatum</name>
    <dbReference type="NCBI Taxonomy" id="2604345"/>
    <lineage>
        <taxon>Eukaryota</taxon>
        <taxon>Fungi</taxon>
        <taxon>Dikarya</taxon>
        <taxon>Ascomycota</taxon>
        <taxon>Pezizomycotina</taxon>
        <taxon>Sordariomycetes</taxon>
        <taxon>Hypocreomycetidae</taxon>
        <taxon>Hypocreales</taxon>
        <taxon>Nectriaceae</taxon>
        <taxon>Fusarium</taxon>
        <taxon>Fusarium solani species complex</taxon>
    </lineage>
</organism>
<reference evidence="3 4" key="1">
    <citation type="submission" date="2017-06" db="EMBL/GenBank/DDBJ databases">
        <title>Comparative genomic analysis of Ambrosia Fusariam Clade fungi.</title>
        <authorList>
            <person name="Stajich J.E."/>
            <person name="Carrillo J."/>
            <person name="Kijimoto T."/>
            <person name="Eskalen A."/>
            <person name="O'Donnell K."/>
            <person name="Kasson M."/>
        </authorList>
    </citation>
    <scope>NUCLEOTIDE SEQUENCE [LARGE SCALE GENOMIC DNA]</scope>
    <source>
        <strain evidence="3 4">NRRL62579</strain>
    </source>
</reference>
<dbReference type="AlphaFoldDB" id="A0A428U0F7"/>
<feature type="chain" id="PRO_5019178184" evidence="2">
    <location>
        <begin position="31"/>
        <end position="124"/>
    </location>
</feature>
<keyword evidence="4" id="KW-1185">Reference proteome</keyword>
<dbReference type="Proteomes" id="UP000287144">
    <property type="component" value="Unassembled WGS sequence"/>
</dbReference>
<feature type="signal peptide" evidence="2">
    <location>
        <begin position="1"/>
        <end position="30"/>
    </location>
</feature>
<feature type="region of interest" description="Disordered" evidence="1">
    <location>
        <begin position="98"/>
        <end position="124"/>
    </location>
</feature>
<evidence type="ECO:0000256" key="2">
    <source>
        <dbReference type="SAM" id="SignalP"/>
    </source>
</evidence>
<accession>A0A428U0F7</accession>
<keyword evidence="2" id="KW-0732">Signal</keyword>
<feature type="compositionally biased region" description="Low complexity" evidence="1">
    <location>
        <begin position="98"/>
        <end position="115"/>
    </location>
</feature>
<proteinExistence type="predicted"/>
<evidence type="ECO:0000256" key="1">
    <source>
        <dbReference type="SAM" id="MobiDB-lite"/>
    </source>
</evidence>